<feature type="signal peptide" evidence="2">
    <location>
        <begin position="1"/>
        <end position="19"/>
    </location>
</feature>
<protein>
    <submittedName>
        <fullName evidence="3">Outer membrane lipoprotein carrier protein LolA</fullName>
    </submittedName>
</protein>
<organism evidence="3 4">
    <name type="scientific">Mucilaginibacter ximonensis</name>
    <dbReference type="NCBI Taxonomy" id="538021"/>
    <lineage>
        <taxon>Bacteria</taxon>
        <taxon>Pseudomonadati</taxon>
        <taxon>Bacteroidota</taxon>
        <taxon>Sphingobacteriia</taxon>
        <taxon>Sphingobacteriales</taxon>
        <taxon>Sphingobacteriaceae</taxon>
        <taxon>Mucilaginibacter</taxon>
    </lineage>
</organism>
<comment type="caution">
    <text evidence="3">The sequence shown here is derived from an EMBL/GenBank/DDBJ whole genome shotgun (WGS) entry which is preliminary data.</text>
</comment>
<dbReference type="Gene3D" id="2.50.20.10">
    <property type="entry name" value="Lipoprotein localisation LolA/LolB/LppX"/>
    <property type="match status" value="1"/>
</dbReference>
<keyword evidence="4" id="KW-1185">Reference proteome</keyword>
<dbReference type="SUPFAM" id="SSF89392">
    <property type="entry name" value="Prokaryotic lipoproteins and lipoprotein localization factors"/>
    <property type="match status" value="1"/>
</dbReference>
<accession>A0ABW5Y727</accession>
<gene>
    <name evidence="3" type="ORF">ACFS5N_01120</name>
</gene>
<evidence type="ECO:0000256" key="2">
    <source>
        <dbReference type="SAM" id="SignalP"/>
    </source>
</evidence>
<dbReference type="RefSeq" id="WP_377181338.1">
    <property type="nucleotide sequence ID" value="NZ_JBHUPD010000001.1"/>
</dbReference>
<dbReference type="InterPro" id="IPR004564">
    <property type="entry name" value="OM_lipoprot_carrier_LolA-like"/>
</dbReference>
<dbReference type="Pfam" id="PF03548">
    <property type="entry name" value="LolA"/>
    <property type="match status" value="1"/>
</dbReference>
<sequence>MKKLLFYTLFLLTAIPAFAQKDAAAKPILSAVSQKYRSYNVIKSDFTFTVENPQAGMKETRYGTLITQSKANKYKVDVYAGGSQSDVEQEIISDGKSQWTYLKKDKEVQVTDADNSDQSFNPAKIFTIYERGYKYAYVGTQKAGGKLYQIIELSPENDKSQFFKIRLQIDKVKKQIYSALIFDKSGARYNYTLRSLSGLTNAPAGTFTFDTKAHPGVEVVNLK</sequence>
<dbReference type="PANTHER" id="PTHR35869:SF1">
    <property type="entry name" value="OUTER-MEMBRANE LIPOPROTEIN CARRIER PROTEIN"/>
    <property type="match status" value="1"/>
</dbReference>
<evidence type="ECO:0000313" key="4">
    <source>
        <dbReference type="Proteomes" id="UP001597557"/>
    </source>
</evidence>
<reference evidence="4" key="1">
    <citation type="journal article" date="2019" name="Int. J. Syst. Evol. Microbiol.">
        <title>The Global Catalogue of Microorganisms (GCM) 10K type strain sequencing project: providing services to taxonomists for standard genome sequencing and annotation.</title>
        <authorList>
            <consortium name="The Broad Institute Genomics Platform"/>
            <consortium name="The Broad Institute Genome Sequencing Center for Infectious Disease"/>
            <person name="Wu L."/>
            <person name="Ma J."/>
        </authorList>
    </citation>
    <scope>NUCLEOTIDE SEQUENCE [LARGE SCALE GENOMIC DNA]</scope>
    <source>
        <strain evidence="4">KCTC 22437</strain>
    </source>
</reference>
<dbReference type="CDD" id="cd16325">
    <property type="entry name" value="LolA"/>
    <property type="match status" value="1"/>
</dbReference>
<dbReference type="PANTHER" id="PTHR35869">
    <property type="entry name" value="OUTER-MEMBRANE LIPOPROTEIN CARRIER PROTEIN"/>
    <property type="match status" value="1"/>
</dbReference>
<evidence type="ECO:0000256" key="1">
    <source>
        <dbReference type="ARBA" id="ARBA00022729"/>
    </source>
</evidence>
<feature type="chain" id="PRO_5045262096" evidence="2">
    <location>
        <begin position="20"/>
        <end position="223"/>
    </location>
</feature>
<proteinExistence type="predicted"/>
<keyword evidence="1 2" id="KW-0732">Signal</keyword>
<evidence type="ECO:0000313" key="3">
    <source>
        <dbReference type="EMBL" id="MFD2871046.1"/>
    </source>
</evidence>
<keyword evidence="3" id="KW-0449">Lipoprotein</keyword>
<dbReference type="Proteomes" id="UP001597557">
    <property type="component" value="Unassembled WGS sequence"/>
</dbReference>
<name>A0ABW5Y727_9SPHI</name>
<dbReference type="InterPro" id="IPR029046">
    <property type="entry name" value="LolA/LolB/LppX"/>
</dbReference>
<dbReference type="EMBL" id="JBHUPD010000001">
    <property type="protein sequence ID" value="MFD2871046.1"/>
    <property type="molecule type" value="Genomic_DNA"/>
</dbReference>